<gene>
    <name evidence="1" type="ORF">DAERI_130133</name>
</gene>
<comment type="caution">
    <text evidence="1">The sequence shown here is derived from an EMBL/GenBank/DDBJ whole genome shotgun (WGS) entry which is preliminary data.</text>
</comment>
<keyword evidence="2" id="KW-1185">Reference proteome</keyword>
<evidence type="ECO:0000313" key="2">
    <source>
        <dbReference type="Proteomes" id="UP000236569"/>
    </source>
</evidence>
<dbReference type="Proteomes" id="UP000236569">
    <property type="component" value="Unassembled WGS sequence"/>
</dbReference>
<protein>
    <recommendedName>
        <fullName evidence="3">DUF1579 domain-containing protein</fullName>
    </recommendedName>
</protein>
<dbReference type="OrthoDB" id="8481162at2"/>
<evidence type="ECO:0000313" key="1">
    <source>
        <dbReference type="EMBL" id="GBF07303.1"/>
    </source>
</evidence>
<name>A0A2I9CYQ2_9DEIO</name>
<proteinExistence type="predicted"/>
<reference evidence="2" key="1">
    <citation type="submission" date="2018-01" db="EMBL/GenBank/DDBJ databases">
        <title>Draft Genome Sequence of the Radioresistant Bacterium Deinococcus aerius TR0125, Isolated from the Higher Atmosphere above Japan.</title>
        <authorList>
            <person name="Satoh K."/>
            <person name="Arai H."/>
            <person name="Sanzen T."/>
            <person name="Kawaguchi Y."/>
            <person name="Hayashi H."/>
            <person name="Yokobori S."/>
            <person name="Yamagishi A."/>
            <person name="Oono Y."/>
            <person name="Narumi I."/>
        </authorList>
    </citation>
    <scope>NUCLEOTIDE SEQUENCE [LARGE SCALE GENOMIC DNA]</scope>
    <source>
        <strain evidence="2">TR0125</strain>
    </source>
</reference>
<organism evidence="1 2">
    <name type="scientific">Deinococcus aerius</name>
    <dbReference type="NCBI Taxonomy" id="200253"/>
    <lineage>
        <taxon>Bacteria</taxon>
        <taxon>Thermotogati</taxon>
        <taxon>Deinococcota</taxon>
        <taxon>Deinococci</taxon>
        <taxon>Deinococcales</taxon>
        <taxon>Deinococcaceae</taxon>
        <taxon>Deinococcus</taxon>
    </lineage>
</organism>
<evidence type="ECO:0008006" key="3">
    <source>
        <dbReference type="Google" id="ProtNLM"/>
    </source>
</evidence>
<accession>A0A2I9CYQ2</accession>
<dbReference type="RefSeq" id="WP_103130623.1">
    <property type="nucleotide sequence ID" value="NZ_BFAG01000013.1"/>
</dbReference>
<dbReference type="EMBL" id="BFAG01000013">
    <property type="protein sequence ID" value="GBF07303.1"/>
    <property type="molecule type" value="Genomic_DNA"/>
</dbReference>
<dbReference type="AlphaFoldDB" id="A0A2I9CYQ2"/>
<sequence>MSAEPLTPNPDLRSLDRLVGTWQVFGDATGEVRYEWLQGGFFLMQHFDLMHDGRPIRGIEIIGHLYPFGGEPSADIHTRVYSYTDGMTLDYVYELEGDTLTIWAGVRDSPSFYRGTFSEDGRTVTGGWQWPGGGYTADMTRRD</sequence>